<accession>A0AAU7R7E1</accession>
<dbReference type="InterPro" id="IPR036259">
    <property type="entry name" value="MFS_trans_sf"/>
</dbReference>
<evidence type="ECO:0000256" key="5">
    <source>
        <dbReference type="ARBA" id="ARBA00023136"/>
    </source>
</evidence>
<feature type="transmembrane region" description="Helical" evidence="7">
    <location>
        <begin position="402"/>
        <end position="419"/>
    </location>
</feature>
<organism evidence="8">
    <name type="scientific">Micromonospora sp. HUAS YX12</name>
    <dbReference type="NCBI Taxonomy" id="3156396"/>
    <lineage>
        <taxon>Bacteria</taxon>
        <taxon>Bacillati</taxon>
        <taxon>Actinomycetota</taxon>
        <taxon>Actinomycetes</taxon>
        <taxon>Micromonosporales</taxon>
        <taxon>Micromonosporaceae</taxon>
        <taxon>Micromonospora</taxon>
    </lineage>
</organism>
<name>A0AAU7R7E1_9ACTN</name>
<evidence type="ECO:0000256" key="2">
    <source>
        <dbReference type="ARBA" id="ARBA00022475"/>
    </source>
</evidence>
<evidence type="ECO:0000256" key="7">
    <source>
        <dbReference type="SAM" id="Phobius"/>
    </source>
</evidence>
<feature type="transmembrane region" description="Helical" evidence="7">
    <location>
        <begin position="148"/>
        <end position="169"/>
    </location>
</feature>
<evidence type="ECO:0000256" key="4">
    <source>
        <dbReference type="ARBA" id="ARBA00022989"/>
    </source>
</evidence>
<keyword evidence="5 7" id="KW-0472">Membrane</keyword>
<comment type="subcellular location">
    <subcellularLocation>
        <location evidence="1">Cell membrane</location>
        <topology evidence="1">Multi-pass membrane protein</topology>
    </subcellularLocation>
</comment>
<dbReference type="RefSeq" id="WP_349879708.1">
    <property type="nucleotide sequence ID" value="NZ_CP157974.1"/>
</dbReference>
<dbReference type="CDD" id="cd06173">
    <property type="entry name" value="MFS_MefA_like"/>
    <property type="match status" value="1"/>
</dbReference>
<dbReference type="Gene3D" id="1.20.1250.20">
    <property type="entry name" value="MFS general substrate transporter like domains"/>
    <property type="match status" value="1"/>
</dbReference>
<keyword evidence="4 7" id="KW-1133">Transmembrane helix</keyword>
<evidence type="ECO:0000313" key="8">
    <source>
        <dbReference type="EMBL" id="XBT83395.1"/>
    </source>
</evidence>
<dbReference type="GO" id="GO:0005886">
    <property type="term" value="C:plasma membrane"/>
    <property type="evidence" value="ECO:0007669"/>
    <property type="project" value="UniProtKB-SubCell"/>
</dbReference>
<dbReference type="PANTHER" id="PTHR23513:SF6">
    <property type="entry name" value="MAJOR FACILITATOR SUPERFAMILY ASSOCIATED DOMAIN-CONTAINING PROTEIN"/>
    <property type="match status" value="1"/>
</dbReference>
<dbReference type="PANTHER" id="PTHR23513">
    <property type="entry name" value="INTEGRAL MEMBRANE EFFLUX PROTEIN-RELATED"/>
    <property type="match status" value="1"/>
</dbReference>
<feature type="transmembrane region" description="Helical" evidence="7">
    <location>
        <begin position="244"/>
        <end position="273"/>
    </location>
</feature>
<evidence type="ECO:0000256" key="3">
    <source>
        <dbReference type="ARBA" id="ARBA00022692"/>
    </source>
</evidence>
<dbReference type="EMBL" id="CP157974">
    <property type="protein sequence ID" value="XBT83395.1"/>
    <property type="molecule type" value="Genomic_DNA"/>
</dbReference>
<dbReference type="GO" id="GO:0022857">
    <property type="term" value="F:transmembrane transporter activity"/>
    <property type="evidence" value="ECO:0007669"/>
    <property type="project" value="InterPro"/>
</dbReference>
<keyword evidence="2" id="KW-1003">Cell membrane</keyword>
<evidence type="ECO:0000256" key="1">
    <source>
        <dbReference type="ARBA" id="ARBA00004651"/>
    </source>
</evidence>
<feature type="transmembrane region" description="Helical" evidence="7">
    <location>
        <begin position="335"/>
        <end position="355"/>
    </location>
</feature>
<evidence type="ECO:0000256" key="6">
    <source>
        <dbReference type="SAM" id="MobiDB-lite"/>
    </source>
</evidence>
<dbReference type="Pfam" id="PF07690">
    <property type="entry name" value="MFS_1"/>
    <property type="match status" value="1"/>
</dbReference>
<protein>
    <submittedName>
        <fullName evidence="8">MFS transporter</fullName>
    </submittedName>
</protein>
<feature type="transmembrane region" description="Helical" evidence="7">
    <location>
        <begin position="45"/>
        <end position="66"/>
    </location>
</feature>
<sequence length="431" mass="43381">MTTTAVLGRDYRLLWSAAVCSQVGDSLRTPALALLAATLTRDPRAVAAVTVAGLLPPLLFGLLSGVYADRWDRRRTMAVADGARAVVVAALAWSVATGHAGIATLVVAASLLALLGTLFDASAYALLPTVVPPEGLAHANARLQAGTAVAGGFVGAPLAGVLFALSPALPFTADALTFALAAALILAIPTPALATAPAPTPRRSCTFRPDKAAQKGQPRGHNRKINGDRGGVWEGVRFVRGDRVLWALTVGTAGSNLAIGGLASVLVLYALAVLRVPEAAYGLFAAGAIAGGLGGALLAGRLAARFGTLPTLRVVLLGQTLALAGFALARHPLTGGLALAGFTAGTTIWNSLRAAYGQRHVPPDLLGRVGAAQRVAGLAAAPVGAALAGLAGQAFGLTPVPWAAAAVFALVTAAAWATFRTRTGPPATPPH</sequence>
<feature type="transmembrane region" description="Helical" evidence="7">
    <location>
        <begin position="279"/>
        <end position="299"/>
    </location>
</feature>
<reference evidence="8" key="1">
    <citation type="submission" date="2024-06" db="EMBL/GenBank/DDBJ databases">
        <title>Micromonospora sp. strain HUAS YX12 genome sequences.</title>
        <authorList>
            <person name="Mo P."/>
        </authorList>
    </citation>
    <scope>NUCLEOTIDE SEQUENCE</scope>
    <source>
        <strain evidence="8">HUAS YX12</strain>
    </source>
</reference>
<feature type="transmembrane region" description="Helical" evidence="7">
    <location>
        <begin position="175"/>
        <end position="194"/>
    </location>
</feature>
<gene>
    <name evidence="8" type="ORF">ABIH81_07975</name>
</gene>
<dbReference type="InterPro" id="IPR011701">
    <property type="entry name" value="MFS"/>
</dbReference>
<proteinExistence type="predicted"/>
<feature type="transmembrane region" description="Helical" evidence="7">
    <location>
        <begin position="375"/>
        <end position="396"/>
    </location>
</feature>
<feature type="region of interest" description="Disordered" evidence="6">
    <location>
        <begin position="196"/>
        <end position="226"/>
    </location>
</feature>
<keyword evidence="3 7" id="KW-0812">Transmembrane</keyword>
<dbReference type="AlphaFoldDB" id="A0AAU7R7E1"/>
<dbReference type="SUPFAM" id="SSF103473">
    <property type="entry name" value="MFS general substrate transporter"/>
    <property type="match status" value="1"/>
</dbReference>